<dbReference type="RefSeq" id="WP_123823564.1">
    <property type="nucleotide sequence ID" value="NZ_RKMF01000001.1"/>
</dbReference>
<dbReference type="CDD" id="cd02440">
    <property type="entry name" value="AdoMet_MTases"/>
    <property type="match status" value="1"/>
</dbReference>
<dbReference type="EMBL" id="RKMF01000001">
    <property type="protein sequence ID" value="ROZ65814.1"/>
    <property type="molecule type" value="Genomic_DNA"/>
</dbReference>
<dbReference type="Gene3D" id="3.40.50.150">
    <property type="entry name" value="Vaccinia Virus protein VP39"/>
    <property type="match status" value="1"/>
</dbReference>
<proteinExistence type="predicted"/>
<dbReference type="InterPro" id="IPR029063">
    <property type="entry name" value="SAM-dependent_MTases_sf"/>
</dbReference>
<dbReference type="PANTHER" id="PTHR43317">
    <property type="entry name" value="THERMOSPERMINE SYNTHASE ACAULIS5"/>
    <property type="match status" value="1"/>
</dbReference>
<accession>A0A3N4A158</accession>
<dbReference type="PANTHER" id="PTHR43317:SF1">
    <property type="entry name" value="THERMOSPERMINE SYNTHASE ACAULIS5"/>
    <property type="match status" value="1"/>
</dbReference>
<reference evidence="2 3" key="1">
    <citation type="submission" date="2018-10" db="EMBL/GenBank/DDBJ databases">
        <title>Kocuria sp. M5W7-7, whole genome shotgun sequence.</title>
        <authorList>
            <person name="Tuo L."/>
        </authorList>
    </citation>
    <scope>NUCLEOTIDE SEQUENCE [LARGE SCALE GENOMIC DNA]</scope>
    <source>
        <strain evidence="2 3">M5W7-7</strain>
    </source>
</reference>
<dbReference type="AlphaFoldDB" id="A0A3N4A158"/>
<protein>
    <submittedName>
        <fullName evidence="2">SAM-dependent methyltransferase</fullName>
    </submittedName>
</protein>
<evidence type="ECO:0000313" key="2">
    <source>
        <dbReference type="EMBL" id="ROZ65814.1"/>
    </source>
</evidence>
<keyword evidence="3" id="KW-1185">Reference proteome</keyword>
<evidence type="ECO:0000256" key="1">
    <source>
        <dbReference type="ARBA" id="ARBA00023115"/>
    </source>
</evidence>
<dbReference type="GO" id="GO:0006596">
    <property type="term" value="P:polyamine biosynthetic process"/>
    <property type="evidence" value="ECO:0007669"/>
    <property type="project" value="UniProtKB-KW"/>
</dbReference>
<dbReference type="OrthoDB" id="8221452at2"/>
<dbReference type="Proteomes" id="UP000270616">
    <property type="component" value="Unassembled WGS sequence"/>
</dbReference>
<keyword evidence="2" id="KW-0489">Methyltransferase</keyword>
<name>A0A3N4A158_9MICC</name>
<keyword evidence="2" id="KW-0808">Transferase</keyword>
<dbReference type="NCBIfam" id="NF037959">
    <property type="entry name" value="MFS_SpdSyn"/>
    <property type="match status" value="1"/>
</dbReference>
<sequence>MGPKPARRFLTAADAWAELTQDEETEGWILSIDGAEQSHVDARNPRRVFYEYLRRIANVIDCAAPAGHPLKAVHLGGGAMTLPRYVAATRPGSQQLVVELARELPDFVLSHIPWPEGAAVEVMHGDAREALPRIAQSRAAPADVVVLDVFAGADAPLHLRERAFYEQVRDTMAPGGVLLVNVGDDPGLKFFAEQVEVLGSPDRSGGEPVFSDLWCLTEQSMLTGRNPGNLILVARDRAVPDSWRDALVAAGPHPAAVLDRWELEDWVRSLRNPRGPGH</sequence>
<gene>
    <name evidence="2" type="ORF">EDL96_00855</name>
</gene>
<dbReference type="GO" id="GO:0032259">
    <property type="term" value="P:methylation"/>
    <property type="evidence" value="ECO:0007669"/>
    <property type="project" value="UniProtKB-KW"/>
</dbReference>
<dbReference type="GO" id="GO:0008168">
    <property type="term" value="F:methyltransferase activity"/>
    <property type="evidence" value="ECO:0007669"/>
    <property type="project" value="UniProtKB-KW"/>
</dbReference>
<comment type="caution">
    <text evidence="2">The sequence shown here is derived from an EMBL/GenBank/DDBJ whole genome shotgun (WGS) entry which is preliminary data.</text>
</comment>
<keyword evidence="1" id="KW-0620">Polyamine biosynthesis</keyword>
<dbReference type="SUPFAM" id="SSF53335">
    <property type="entry name" value="S-adenosyl-L-methionine-dependent methyltransferases"/>
    <property type="match status" value="1"/>
</dbReference>
<evidence type="ECO:0000313" key="3">
    <source>
        <dbReference type="Proteomes" id="UP000270616"/>
    </source>
</evidence>
<organism evidence="2 3">
    <name type="scientific">Kocuria soli</name>
    <dbReference type="NCBI Taxonomy" id="2485125"/>
    <lineage>
        <taxon>Bacteria</taxon>
        <taxon>Bacillati</taxon>
        <taxon>Actinomycetota</taxon>
        <taxon>Actinomycetes</taxon>
        <taxon>Micrococcales</taxon>
        <taxon>Micrococcaceae</taxon>
        <taxon>Kocuria</taxon>
    </lineage>
</organism>